<dbReference type="GO" id="GO:0000902">
    <property type="term" value="P:cell morphogenesis"/>
    <property type="evidence" value="ECO:0007669"/>
    <property type="project" value="InterPro"/>
</dbReference>
<dbReference type="Proteomes" id="UP000002630">
    <property type="component" value="Linkage Group LG18"/>
</dbReference>
<sequence length="312" mass="31732">MREALQGPGVLGTTGLFPGAGSPVVLDLGAVSQDGSPHGRPAGRASLAGCSRAVRAAGLVPVGVCNASHDVLKTASEQGLPEVMMVHARPRSSPPQVAASRSTRNHGAEQPVPVRASDAAESVVKTPPSAAPSGTSAPAPTRTSALGEGEEGRRRGGGSCSVVEPAPATTGEQEEDRNSHSERSGSSLSEEESGRETMVYQGSVRSGQQVFAEGTSLVVLGAVSSGGEVMADGDIHVYGTLRGRALAGLSGNKSAKIFATRFDAELVGVGETFTTLDSPESLAGLVVDTPTNVCLRENKLVFHSFDLSAANP</sequence>
<dbReference type="Pfam" id="PF03775">
    <property type="entry name" value="MinC_C"/>
    <property type="match status" value="1"/>
</dbReference>
<keyword evidence="2" id="KW-0717">Septation</keyword>
<dbReference type="Gene3D" id="2.160.20.70">
    <property type="match status" value="1"/>
</dbReference>
<feature type="region of interest" description="Disordered" evidence="4">
    <location>
        <begin position="88"/>
        <end position="201"/>
    </location>
</feature>
<dbReference type="GO" id="GO:0051301">
    <property type="term" value="P:cell division"/>
    <property type="evidence" value="ECO:0007669"/>
    <property type="project" value="UniProtKB-KW"/>
</dbReference>
<dbReference type="EMBL" id="FN648556">
    <property type="protein sequence ID" value="CBJ32744.1"/>
    <property type="molecule type" value="Genomic_DNA"/>
</dbReference>
<keyword evidence="7" id="KW-1185">Reference proteome</keyword>
<dbReference type="PANTHER" id="PTHR34108:SF1">
    <property type="entry name" value="SEPTUM SITE-DETERMINING PROTEIN MINC"/>
    <property type="match status" value="1"/>
</dbReference>
<dbReference type="InterPro" id="IPR013033">
    <property type="entry name" value="MinC"/>
</dbReference>
<dbReference type="SUPFAM" id="SSF63848">
    <property type="entry name" value="Cell-division inhibitor MinC, C-terminal domain"/>
    <property type="match status" value="1"/>
</dbReference>
<dbReference type="EMBL" id="FN649743">
    <property type="protein sequence ID" value="CBJ32744.1"/>
    <property type="molecule type" value="Genomic_DNA"/>
</dbReference>
<dbReference type="STRING" id="2880.D7FZC7"/>
<dbReference type="eggNOG" id="ENOG502RYK0">
    <property type="taxonomic scope" value="Eukaryota"/>
</dbReference>
<feature type="compositionally biased region" description="Low complexity" evidence="4">
    <location>
        <begin position="126"/>
        <end position="147"/>
    </location>
</feature>
<feature type="domain" description="Septum formation inhibitor MinC C-terminal" evidence="5">
    <location>
        <begin position="200"/>
        <end position="302"/>
    </location>
</feature>
<dbReference type="OrthoDB" id="2013981at2759"/>
<dbReference type="NCBIfam" id="TIGR01222">
    <property type="entry name" value="minC"/>
    <property type="match status" value="1"/>
</dbReference>
<dbReference type="AlphaFoldDB" id="D7FZC7"/>
<dbReference type="GO" id="GO:0051726">
    <property type="term" value="P:regulation of cell cycle"/>
    <property type="evidence" value="ECO:0007669"/>
    <property type="project" value="InterPro"/>
</dbReference>
<keyword evidence="3" id="KW-0131">Cell cycle</keyword>
<evidence type="ECO:0000256" key="3">
    <source>
        <dbReference type="ARBA" id="ARBA00023306"/>
    </source>
</evidence>
<proteinExistence type="inferred from homology"/>
<dbReference type="InParanoid" id="D7FZC7"/>
<dbReference type="HAMAP" id="MF_00267">
    <property type="entry name" value="MinC"/>
    <property type="match status" value="1"/>
</dbReference>
<reference evidence="6 7" key="1">
    <citation type="journal article" date="2010" name="Nature">
        <title>The Ectocarpus genome and the independent evolution of multicellularity in brown algae.</title>
        <authorList>
            <person name="Cock J.M."/>
            <person name="Sterck L."/>
            <person name="Rouze P."/>
            <person name="Scornet D."/>
            <person name="Allen A.E."/>
            <person name="Amoutzias G."/>
            <person name="Anthouard V."/>
            <person name="Artiguenave F."/>
            <person name="Aury J.M."/>
            <person name="Badger J.H."/>
            <person name="Beszteri B."/>
            <person name="Billiau K."/>
            <person name="Bonnet E."/>
            <person name="Bothwell J.H."/>
            <person name="Bowler C."/>
            <person name="Boyen C."/>
            <person name="Brownlee C."/>
            <person name="Carrano C.J."/>
            <person name="Charrier B."/>
            <person name="Cho G.Y."/>
            <person name="Coelho S.M."/>
            <person name="Collen J."/>
            <person name="Corre E."/>
            <person name="Da Silva C."/>
            <person name="Delage L."/>
            <person name="Delaroque N."/>
            <person name="Dittami S.M."/>
            <person name="Doulbeau S."/>
            <person name="Elias M."/>
            <person name="Farnham G."/>
            <person name="Gachon C.M."/>
            <person name="Gschloessl B."/>
            <person name="Heesch S."/>
            <person name="Jabbari K."/>
            <person name="Jubin C."/>
            <person name="Kawai H."/>
            <person name="Kimura K."/>
            <person name="Kloareg B."/>
            <person name="Kupper F.C."/>
            <person name="Lang D."/>
            <person name="Le Bail A."/>
            <person name="Leblanc C."/>
            <person name="Lerouge P."/>
            <person name="Lohr M."/>
            <person name="Lopez P.J."/>
            <person name="Martens C."/>
            <person name="Maumus F."/>
            <person name="Michel G."/>
            <person name="Miranda-Saavedra D."/>
            <person name="Morales J."/>
            <person name="Moreau H."/>
            <person name="Motomura T."/>
            <person name="Nagasato C."/>
            <person name="Napoli C.A."/>
            <person name="Nelson D.R."/>
            <person name="Nyvall-Collen P."/>
            <person name="Peters A.F."/>
            <person name="Pommier C."/>
            <person name="Potin P."/>
            <person name="Poulain J."/>
            <person name="Quesneville H."/>
            <person name="Read B."/>
            <person name="Rensing S.A."/>
            <person name="Ritter A."/>
            <person name="Rousvoal S."/>
            <person name="Samanta M."/>
            <person name="Samson G."/>
            <person name="Schroeder D.C."/>
            <person name="Segurens B."/>
            <person name="Strittmatter M."/>
            <person name="Tonon T."/>
            <person name="Tregear J.W."/>
            <person name="Valentin K."/>
            <person name="von Dassow P."/>
            <person name="Yamagishi T."/>
            <person name="Van de Peer Y."/>
            <person name="Wincker P."/>
        </authorList>
    </citation>
    <scope>NUCLEOTIDE SEQUENCE [LARGE SCALE GENOMIC DNA]</scope>
    <source>
        <strain evidence="7">Ec32 / CCAP1310/4</strain>
    </source>
</reference>
<dbReference type="PANTHER" id="PTHR34108">
    <property type="entry name" value="SEPTUM SITE-DETERMINING PROTEIN MINC"/>
    <property type="match status" value="1"/>
</dbReference>
<evidence type="ECO:0000256" key="2">
    <source>
        <dbReference type="ARBA" id="ARBA00023210"/>
    </source>
</evidence>
<accession>D7FZC7</accession>
<dbReference type="InterPro" id="IPR016098">
    <property type="entry name" value="CAP/MinC_C"/>
</dbReference>
<evidence type="ECO:0000259" key="5">
    <source>
        <dbReference type="Pfam" id="PF03775"/>
    </source>
</evidence>
<dbReference type="OMA" id="RARIVCQ"/>
<dbReference type="InterPro" id="IPR036145">
    <property type="entry name" value="MinC_C_sf"/>
</dbReference>
<gene>
    <name evidence="6" type="ORF">Esi_0362_0023</name>
</gene>
<name>D7FZC7_ECTSI</name>
<dbReference type="InterPro" id="IPR005526">
    <property type="entry name" value="Septum_form_inhib_MinC_C"/>
</dbReference>
<protein>
    <recommendedName>
        <fullName evidence="5">Septum formation inhibitor MinC C-terminal domain-containing protein</fullName>
    </recommendedName>
</protein>
<dbReference type="Gene3D" id="3.30.70.260">
    <property type="match status" value="1"/>
</dbReference>
<evidence type="ECO:0000256" key="4">
    <source>
        <dbReference type="SAM" id="MobiDB-lite"/>
    </source>
</evidence>
<evidence type="ECO:0000256" key="1">
    <source>
        <dbReference type="ARBA" id="ARBA00022618"/>
    </source>
</evidence>
<keyword evidence="1" id="KW-0132">Cell division</keyword>
<evidence type="ECO:0000313" key="6">
    <source>
        <dbReference type="EMBL" id="CBJ32744.1"/>
    </source>
</evidence>
<evidence type="ECO:0000313" key="7">
    <source>
        <dbReference type="Proteomes" id="UP000002630"/>
    </source>
</evidence>
<organism evidence="6 7">
    <name type="scientific">Ectocarpus siliculosus</name>
    <name type="common">Brown alga</name>
    <name type="synonym">Conferva siliculosa</name>
    <dbReference type="NCBI Taxonomy" id="2880"/>
    <lineage>
        <taxon>Eukaryota</taxon>
        <taxon>Sar</taxon>
        <taxon>Stramenopiles</taxon>
        <taxon>Ochrophyta</taxon>
        <taxon>PX clade</taxon>
        <taxon>Phaeophyceae</taxon>
        <taxon>Ectocarpales</taxon>
        <taxon>Ectocarpaceae</taxon>
        <taxon>Ectocarpus</taxon>
    </lineage>
</organism>